<dbReference type="InterPro" id="IPR017853">
    <property type="entry name" value="GH"/>
</dbReference>
<feature type="chain" id="PRO_5002952206" description="Chitinase II/V-like catalytic domain-containing protein" evidence="5">
    <location>
        <begin position="20"/>
        <end position="308"/>
    </location>
</feature>
<dbReference type="Gene3D" id="3.20.20.80">
    <property type="entry name" value="Glycosidases"/>
    <property type="match status" value="1"/>
</dbReference>
<dbReference type="Proteomes" id="UP000007800">
    <property type="component" value="Unassembled WGS sequence"/>
</dbReference>
<evidence type="ECO:0000256" key="4">
    <source>
        <dbReference type="RuleBase" id="RU004453"/>
    </source>
</evidence>
<dbReference type="OrthoDB" id="76388at2759"/>
<dbReference type="SMART" id="SM00636">
    <property type="entry name" value="Glyco_18"/>
    <property type="match status" value="1"/>
</dbReference>
<evidence type="ECO:0000256" key="3">
    <source>
        <dbReference type="RuleBase" id="RU000489"/>
    </source>
</evidence>
<dbReference type="GO" id="GO:0004553">
    <property type="term" value="F:hydrolase activity, hydrolyzing O-glycosyl compounds"/>
    <property type="evidence" value="ECO:0007669"/>
    <property type="project" value="InterPro"/>
</dbReference>
<keyword evidence="2 3" id="KW-0326">Glycosidase</keyword>
<feature type="signal peptide" evidence="5">
    <location>
        <begin position="1"/>
        <end position="19"/>
    </location>
</feature>
<dbReference type="GeneID" id="9052640"/>
<accession>C5L0L6</accession>
<keyword evidence="1 3" id="KW-0378">Hydrolase</keyword>
<gene>
    <name evidence="7" type="ORF">Pmar_PMAR021360</name>
</gene>
<comment type="similarity">
    <text evidence="4">Belongs to the glycosyl hydrolase 18 family.</text>
</comment>
<dbReference type="SUPFAM" id="SSF51445">
    <property type="entry name" value="(Trans)glycosidases"/>
    <property type="match status" value="1"/>
</dbReference>
<proteinExistence type="inferred from homology"/>
<dbReference type="Pfam" id="PF00704">
    <property type="entry name" value="Glyco_hydro_18"/>
    <property type="match status" value="1"/>
</dbReference>
<dbReference type="InterPro" id="IPR001223">
    <property type="entry name" value="Glyco_hydro18_cat"/>
</dbReference>
<evidence type="ECO:0000313" key="8">
    <source>
        <dbReference type="Proteomes" id="UP000007800"/>
    </source>
</evidence>
<keyword evidence="5" id="KW-0732">Signal</keyword>
<keyword evidence="8" id="KW-1185">Reference proteome</keyword>
<evidence type="ECO:0000256" key="2">
    <source>
        <dbReference type="ARBA" id="ARBA00023295"/>
    </source>
</evidence>
<name>C5L0L6_PERM5</name>
<dbReference type="AlphaFoldDB" id="C5L0L6"/>
<dbReference type="InParanoid" id="C5L0L6"/>
<feature type="domain" description="Chitinase II/V-like catalytic" evidence="6">
    <location>
        <begin position="20"/>
        <end position="289"/>
    </location>
</feature>
<reference evidence="7 8" key="1">
    <citation type="submission" date="2008-07" db="EMBL/GenBank/DDBJ databases">
        <authorList>
            <person name="El-Sayed N."/>
            <person name="Caler E."/>
            <person name="Inman J."/>
            <person name="Amedeo P."/>
            <person name="Hass B."/>
            <person name="Wortman J."/>
        </authorList>
    </citation>
    <scope>NUCLEOTIDE SEQUENCE [LARGE SCALE GENOMIC DNA]</scope>
    <source>
        <strain evidence="8">ATCC 50983 / TXsc</strain>
    </source>
</reference>
<evidence type="ECO:0000256" key="5">
    <source>
        <dbReference type="SAM" id="SignalP"/>
    </source>
</evidence>
<sequence>MLRILYLIFAAALFPTQRAFEFYAYHTGENELAGKDQAYFDALFSCGVTELIFGGISASSTGELHKTFPDDAHLRMARKAADKHGARISFMLQHIPFINAEIGPFFTFVKSANEMFKNYSFDGINFDWEWPRNYSEWITYRNLMIWTKLFVAREGRSANVTVAIGGSFDFYKKIDLCSQIDMCLWMGYDNHNDPRGQSNMLWVETMALKWLYYESMSPSKFGLGVPLYGENRHGKQIRYSQLVAEGADPKGNGTFNGYFFDSQPILQDKIVFANLNKLGGLMAWVLQSDLPPNDTRSLLYGIKQKLNP</sequence>
<evidence type="ECO:0000256" key="1">
    <source>
        <dbReference type="ARBA" id="ARBA00022801"/>
    </source>
</evidence>
<dbReference type="PROSITE" id="PS01095">
    <property type="entry name" value="GH18_1"/>
    <property type="match status" value="1"/>
</dbReference>
<dbReference type="InterPro" id="IPR001579">
    <property type="entry name" value="Glyco_hydro_18_chit_AS"/>
</dbReference>
<dbReference type="GO" id="GO:0005975">
    <property type="term" value="P:carbohydrate metabolic process"/>
    <property type="evidence" value="ECO:0007669"/>
    <property type="project" value="InterPro"/>
</dbReference>
<evidence type="ECO:0000313" key="7">
    <source>
        <dbReference type="EMBL" id="EER09727.1"/>
    </source>
</evidence>
<dbReference type="Gene3D" id="3.40.5.30">
    <property type="entry name" value="(Trans)glycosidases - domain 2"/>
    <property type="match status" value="1"/>
</dbReference>
<protein>
    <recommendedName>
        <fullName evidence="6">Chitinase II/V-like catalytic domain-containing protein</fullName>
    </recommendedName>
</protein>
<evidence type="ECO:0000259" key="6">
    <source>
        <dbReference type="SMART" id="SM00636"/>
    </source>
</evidence>
<dbReference type="EMBL" id="GG678083">
    <property type="protein sequence ID" value="EER09727.1"/>
    <property type="molecule type" value="Genomic_DNA"/>
</dbReference>
<dbReference type="InterPro" id="IPR011583">
    <property type="entry name" value="Chitinase_II/V-like_cat"/>
</dbReference>
<dbReference type="RefSeq" id="XP_002777932.1">
    <property type="nucleotide sequence ID" value="XM_002777886.1"/>
</dbReference>
<organism evidence="8">
    <name type="scientific">Perkinsus marinus (strain ATCC 50983 / TXsc)</name>
    <dbReference type="NCBI Taxonomy" id="423536"/>
    <lineage>
        <taxon>Eukaryota</taxon>
        <taxon>Sar</taxon>
        <taxon>Alveolata</taxon>
        <taxon>Perkinsozoa</taxon>
        <taxon>Perkinsea</taxon>
        <taxon>Perkinsida</taxon>
        <taxon>Perkinsidae</taxon>
        <taxon>Perkinsus</taxon>
    </lineage>
</organism>
<dbReference type="GO" id="GO:0008061">
    <property type="term" value="F:chitin binding"/>
    <property type="evidence" value="ECO:0007669"/>
    <property type="project" value="InterPro"/>
</dbReference>